<name>A0A0N5CL74_THECL</name>
<dbReference type="STRING" id="103827.A0A0N5CL74"/>
<sequence length="255" mass="29128">MITSLLAFPYFALVFIFYRQSNGFIKSCDNLYEYWKTLPVLILSILYYFVGSSFNSRQHAYTCLGLLFGAIGDYLIVRPSDGLTLGAIFFAIGHIFYLVSKKFLHYINIIHIFSLLQLSFTYRLGKLSLCILISTILASFMVLYTTLTMLLISHAMISMAMIIIYSLLLSVCVIFSGSLYLQGGPCDHPRQYNNLLRFLGFILFYLSDSAFIIHHVGIEIPNAEKLILITYFMAQYLILCSSSYNYCIAINKHKT</sequence>
<dbReference type="WBParaSite" id="TCLT_0000085301-mRNA-1">
    <property type="protein sequence ID" value="TCLT_0000085301-mRNA-1"/>
    <property type="gene ID" value="TCLT_0000085301"/>
</dbReference>
<evidence type="ECO:0000313" key="11">
    <source>
        <dbReference type="Proteomes" id="UP000276776"/>
    </source>
</evidence>
<organism evidence="12">
    <name type="scientific">Thelazia callipaeda</name>
    <name type="common">Oriental eyeworm</name>
    <name type="synonym">Parasitic nematode</name>
    <dbReference type="NCBI Taxonomy" id="103827"/>
    <lineage>
        <taxon>Eukaryota</taxon>
        <taxon>Metazoa</taxon>
        <taxon>Ecdysozoa</taxon>
        <taxon>Nematoda</taxon>
        <taxon>Chromadorea</taxon>
        <taxon>Rhabditida</taxon>
        <taxon>Spirurina</taxon>
        <taxon>Spiruromorpha</taxon>
        <taxon>Thelazioidea</taxon>
        <taxon>Thelaziidae</taxon>
        <taxon>Thelazia</taxon>
    </lineage>
</organism>
<keyword evidence="3 9" id="KW-0812">Transmembrane</keyword>
<evidence type="ECO:0000256" key="7">
    <source>
        <dbReference type="ARBA" id="ARBA00049458"/>
    </source>
</evidence>
<evidence type="ECO:0000256" key="8">
    <source>
        <dbReference type="ARBA" id="ARBA00049560"/>
    </source>
</evidence>
<feature type="transmembrane region" description="Helical" evidence="9">
    <location>
        <begin position="83"/>
        <end position="99"/>
    </location>
</feature>
<feature type="transmembrane region" description="Helical" evidence="9">
    <location>
        <begin position="195"/>
        <end position="214"/>
    </location>
</feature>
<evidence type="ECO:0000256" key="9">
    <source>
        <dbReference type="SAM" id="Phobius"/>
    </source>
</evidence>
<reference evidence="10 11" key="2">
    <citation type="submission" date="2018-11" db="EMBL/GenBank/DDBJ databases">
        <authorList>
            <consortium name="Pathogen Informatics"/>
        </authorList>
    </citation>
    <scope>NUCLEOTIDE SEQUENCE [LARGE SCALE GENOMIC DNA]</scope>
</reference>
<dbReference type="InterPro" id="IPR012506">
    <property type="entry name" value="TMEM86B-like"/>
</dbReference>
<dbReference type="PANTHER" id="PTHR31885">
    <property type="entry name" value="GH04784P"/>
    <property type="match status" value="1"/>
</dbReference>
<comment type="similarity">
    <text evidence="2">Belongs to the TMEM86 family.</text>
</comment>
<evidence type="ECO:0000256" key="4">
    <source>
        <dbReference type="ARBA" id="ARBA00022989"/>
    </source>
</evidence>
<dbReference type="GO" id="GO:0016020">
    <property type="term" value="C:membrane"/>
    <property type="evidence" value="ECO:0007669"/>
    <property type="project" value="UniProtKB-SubCell"/>
</dbReference>
<dbReference type="OrthoDB" id="2133758at2759"/>
<dbReference type="AlphaFoldDB" id="A0A0N5CL74"/>
<protein>
    <recommendedName>
        <fullName evidence="6">lysoplasmalogenase</fullName>
        <ecNumber evidence="6">3.3.2.2</ecNumber>
    </recommendedName>
</protein>
<evidence type="ECO:0000256" key="3">
    <source>
        <dbReference type="ARBA" id="ARBA00022692"/>
    </source>
</evidence>
<feature type="transmembrane region" description="Helical" evidence="9">
    <location>
        <begin position="226"/>
        <end position="246"/>
    </location>
</feature>
<proteinExistence type="inferred from homology"/>
<evidence type="ECO:0000256" key="6">
    <source>
        <dbReference type="ARBA" id="ARBA00035673"/>
    </source>
</evidence>
<keyword evidence="4 9" id="KW-1133">Transmembrane helix</keyword>
<keyword evidence="11" id="KW-1185">Reference proteome</keyword>
<evidence type="ECO:0000313" key="12">
    <source>
        <dbReference type="WBParaSite" id="TCLT_0000085301-mRNA-1"/>
    </source>
</evidence>
<reference evidence="12" key="1">
    <citation type="submission" date="2017-02" db="UniProtKB">
        <authorList>
            <consortium name="WormBaseParasite"/>
        </authorList>
    </citation>
    <scope>IDENTIFICATION</scope>
</reference>
<keyword evidence="5 9" id="KW-0472">Membrane</keyword>
<gene>
    <name evidence="10" type="ORF">TCLT_LOCUS854</name>
</gene>
<dbReference type="EC" id="3.3.2.2" evidence="6"/>
<dbReference type="PANTHER" id="PTHR31885:SF6">
    <property type="entry name" value="GH04784P"/>
    <property type="match status" value="1"/>
</dbReference>
<dbReference type="EMBL" id="UYYF01000079">
    <property type="protein sequence ID" value="VDM95998.1"/>
    <property type="molecule type" value="Genomic_DNA"/>
</dbReference>
<dbReference type="Proteomes" id="UP000276776">
    <property type="component" value="Unassembled WGS sequence"/>
</dbReference>
<dbReference type="OMA" id="YNESHGF"/>
<comment type="catalytic activity">
    <reaction evidence="8">
        <text>a 1-O-(1Z-alkenyl)-sn-glycero-3-phosphocholine + H2O = a 2,3-saturated aldehyde + sn-glycerol 3-phosphocholine</text>
        <dbReference type="Rhea" id="RHEA:22544"/>
        <dbReference type="ChEBI" id="CHEBI:15377"/>
        <dbReference type="ChEBI" id="CHEBI:16870"/>
        <dbReference type="ChEBI" id="CHEBI:73359"/>
        <dbReference type="ChEBI" id="CHEBI:77287"/>
        <dbReference type="EC" id="3.3.2.2"/>
    </reaction>
</comment>
<dbReference type="Pfam" id="PF07947">
    <property type="entry name" value="YhhN"/>
    <property type="match status" value="1"/>
</dbReference>
<evidence type="ECO:0000256" key="2">
    <source>
        <dbReference type="ARBA" id="ARBA00007375"/>
    </source>
</evidence>
<feature type="transmembrane region" description="Helical" evidence="9">
    <location>
        <begin position="159"/>
        <end position="183"/>
    </location>
</feature>
<feature type="transmembrane region" description="Helical" evidence="9">
    <location>
        <begin position="131"/>
        <end position="152"/>
    </location>
</feature>
<feature type="transmembrane region" description="Helical" evidence="9">
    <location>
        <begin position="31"/>
        <end position="50"/>
    </location>
</feature>
<comment type="catalytic activity">
    <reaction evidence="7">
        <text>a 1-O-(1Z-alkenyl)-sn-glycero-3-phosphoethanolamine + H2O = a 2,3-saturated aldehyde + sn-glycero-3-phosphoethanolamine</text>
        <dbReference type="Rhea" id="RHEA:16905"/>
        <dbReference type="ChEBI" id="CHEBI:15377"/>
        <dbReference type="ChEBI" id="CHEBI:73359"/>
        <dbReference type="ChEBI" id="CHEBI:77288"/>
        <dbReference type="ChEBI" id="CHEBI:143890"/>
        <dbReference type="EC" id="3.3.2.2"/>
    </reaction>
</comment>
<feature type="transmembrane region" description="Helical" evidence="9">
    <location>
        <begin position="59"/>
        <end position="77"/>
    </location>
</feature>
<evidence type="ECO:0000313" key="10">
    <source>
        <dbReference type="EMBL" id="VDM95998.1"/>
    </source>
</evidence>
<accession>A0A0N5CL74</accession>
<evidence type="ECO:0000256" key="5">
    <source>
        <dbReference type="ARBA" id="ARBA00023136"/>
    </source>
</evidence>
<dbReference type="GO" id="GO:0047408">
    <property type="term" value="F:alkenylglycerophosphocholine hydrolase activity"/>
    <property type="evidence" value="ECO:0007669"/>
    <property type="project" value="UniProtKB-EC"/>
</dbReference>
<evidence type="ECO:0000256" key="1">
    <source>
        <dbReference type="ARBA" id="ARBA00004141"/>
    </source>
</evidence>
<comment type="subcellular location">
    <subcellularLocation>
        <location evidence="1">Membrane</location>
        <topology evidence="1">Multi-pass membrane protein</topology>
    </subcellularLocation>
</comment>